<proteinExistence type="predicted"/>
<dbReference type="EMBL" id="BK016143">
    <property type="protein sequence ID" value="DAF98150.1"/>
    <property type="molecule type" value="Genomic_DNA"/>
</dbReference>
<protein>
    <submittedName>
        <fullName evidence="1">Uncharacterized protein</fullName>
    </submittedName>
</protein>
<sequence length="42" mass="4892">MYFVLELISLLLSSRENGIESRTWIERLLCFLLAAVLFLSKC</sequence>
<evidence type="ECO:0000313" key="1">
    <source>
        <dbReference type="EMBL" id="DAF98150.1"/>
    </source>
</evidence>
<organism evidence="1">
    <name type="scientific">Myoviridae sp. ctP6q2</name>
    <dbReference type="NCBI Taxonomy" id="2825096"/>
    <lineage>
        <taxon>Viruses</taxon>
        <taxon>Duplodnaviria</taxon>
        <taxon>Heunggongvirae</taxon>
        <taxon>Uroviricota</taxon>
        <taxon>Caudoviricetes</taxon>
    </lineage>
</organism>
<reference evidence="1" key="1">
    <citation type="journal article" date="2021" name="Proc. Natl. Acad. Sci. U.S.A.">
        <title>A Catalog of Tens of Thousands of Viruses from Human Metagenomes Reveals Hidden Associations with Chronic Diseases.</title>
        <authorList>
            <person name="Tisza M.J."/>
            <person name="Buck C.B."/>
        </authorList>
    </citation>
    <scope>NUCLEOTIDE SEQUENCE</scope>
    <source>
        <strain evidence="1">CtP6q2</strain>
    </source>
</reference>
<accession>A0A8S5UUU6</accession>
<name>A0A8S5UUU6_9CAUD</name>